<dbReference type="KEGG" id="hse:Hsero_0206"/>
<dbReference type="RefSeq" id="WP_013232254.1">
    <property type="nucleotide sequence ID" value="NC_014323.1"/>
</dbReference>
<dbReference type="HOGENOM" id="CLU_1803546_0_0_4"/>
<dbReference type="AlphaFoldDB" id="D8IV13"/>
<keyword evidence="2" id="KW-1185">Reference proteome</keyword>
<protein>
    <submittedName>
        <fullName evidence="1">Uncharacterized protein</fullName>
    </submittedName>
</protein>
<sequence length="143" mass="14637">MQDSSNNIPDVAVETSFVQPFEIPPPPALSERERLRTAINFVADPGSREGVMADVLALTMMGLAQLAVQLAKAQNVSDIARAAAPLAQLAGELVAKVEGGALKLPYMSKPGGAGAVLEDMVKLANGVSAALAAARKSPSDTAA</sequence>
<dbReference type="EMBL" id="CP002039">
    <property type="protein sequence ID" value="ADJ61732.1"/>
    <property type="molecule type" value="Genomic_DNA"/>
</dbReference>
<dbReference type="STRING" id="757424.Hsero_0206"/>
<proteinExistence type="predicted"/>
<accession>D8IV13</accession>
<organism evidence="1 2">
    <name type="scientific">Herbaspirillum seropedicae (strain SmR1)</name>
    <dbReference type="NCBI Taxonomy" id="757424"/>
    <lineage>
        <taxon>Bacteria</taxon>
        <taxon>Pseudomonadati</taxon>
        <taxon>Pseudomonadota</taxon>
        <taxon>Betaproteobacteria</taxon>
        <taxon>Burkholderiales</taxon>
        <taxon>Oxalobacteraceae</taxon>
        <taxon>Herbaspirillum</taxon>
    </lineage>
</organism>
<evidence type="ECO:0000313" key="1">
    <source>
        <dbReference type="EMBL" id="ADJ61732.1"/>
    </source>
</evidence>
<name>D8IV13_HERSS</name>
<dbReference type="GeneID" id="29389967"/>
<gene>
    <name evidence="1" type="ordered locus">Hsero_0206</name>
</gene>
<reference evidence="1 2" key="1">
    <citation type="submission" date="2010-04" db="EMBL/GenBank/DDBJ databases">
        <title>The genome of Herbaspirillum seropedicae SmR1, an endophytic, nitrogen-fixing, plant-growth promoting beta-Proteobacteria.</title>
        <authorList>
            <person name="Pedrosa F.O."/>
            <person name="Monteiro R.A."/>
            <person name="Wassem R."/>
            <person name="Cruz L.M."/>
            <person name="Ayub R.A."/>
            <person name="Colauto N.B."/>
            <person name="Fernandez M.A."/>
            <person name="Fungaro M.H.P."/>
            <person name="Grisard E.C."/>
            <person name="Hungria M."/>
            <person name="Madeira H.M.F."/>
            <person name="Nodari R.O."/>
            <person name="Osaku C.A."/>
            <person name="Petzl-Erler M.L."/>
            <person name="Terenzi H."/>
            <person name="Vieira L.G.E."/>
            <person name="Almeida M.I.M."/>
            <person name="Alves L.R."/>
            <person name="Arantes O.M.N."/>
            <person name="Balsanelli E."/>
            <person name="Barcellos F.G."/>
            <person name="Baura V.A."/>
            <person name="Binde D.R."/>
            <person name="Campo R.J."/>
            <person name="Chubatsu L.S."/>
            <person name="Chueire L.M.O."/>
            <person name="Ciferri R.R."/>
            <person name="Correa L.C."/>
            <person name="da Conceicao Silva J.L."/>
            <person name="Dabul A.N.G."/>
            <person name="Dambros B.P."/>
            <person name="Faoro H."/>
            <person name="Favetti A."/>
            <person name="Friedermann G."/>
            <person name="Furlaneto M.C."/>
            <person name="Gasques L.S."/>
            <person name="Gimenes C.C.T."/>
            <person name="Gioppo N.M.R."/>
            <person name="Glienke-Blanco C."/>
            <person name="Godoy L.P."/>
            <person name="Guerra M.P."/>
            <person name="Karp S."/>
            <person name="Kava-Cordeiro V."/>
            <person name="Margarido V.P."/>
            <person name="Mathioni S.M."/>
            <person name="Menck-Soares M.A."/>
            <person name="Murace N.K."/>
            <person name="Nicolas M.F."/>
            <person name="Oliveira C.E.C."/>
            <person name="Pagnan N.A.B."/>
            <person name="Pamphile J.A."/>
            <person name="Patussi E.V."/>
            <person name="Pereira L.F.P."/>
            <person name="Pereira-Ferrari L."/>
            <person name="Pinto F.G.S."/>
            <person name="Precoma C."/>
            <person name="Prioli A.J."/>
            <person name="Prioli S.M.A.P."/>
            <person name="Raittz R.T."/>
            <person name="Ramos H.J.O."/>
            <person name="Ribeiro E.M.S.F."/>
            <person name="Rigo L.U."/>
            <person name="Rocha C.L.M.S.C."/>
            <person name="Rocha S.N."/>
            <person name="Santos K."/>
            <person name="Satori D."/>
            <person name="Silva A.G."/>
            <person name="Simao R.C.G."/>
            <person name="Soares M.A.M."/>
            <person name="Souza E.M."/>
            <person name="Steffens M.B.R."/>
            <person name="Steindel M."/>
            <person name="Tadra-Sfeir M.Z."/>
            <person name="Takahashi E.K."/>
            <person name="Torres R.A."/>
            <person name="Valle J.S."/>
            <person name="Vernal J.I."/>
            <person name="Vilas-Boas L.A."/>
            <person name="Watanabe M.A.E."/>
            <person name="Weiss V.A."/>
            <person name="Yates M.A."/>
            <person name="Souza E.M."/>
        </authorList>
    </citation>
    <scope>NUCLEOTIDE SEQUENCE [LARGE SCALE GENOMIC DNA]</scope>
    <source>
        <strain evidence="1 2">SmR1</strain>
    </source>
</reference>
<evidence type="ECO:0000313" key="2">
    <source>
        <dbReference type="Proteomes" id="UP000000329"/>
    </source>
</evidence>
<dbReference type="Proteomes" id="UP000000329">
    <property type="component" value="Chromosome"/>
</dbReference>